<evidence type="ECO:0000313" key="12">
    <source>
        <dbReference type="Proteomes" id="UP000263900"/>
    </source>
</evidence>
<dbReference type="GO" id="GO:0017004">
    <property type="term" value="P:cytochrome complex assembly"/>
    <property type="evidence" value="ECO:0007669"/>
    <property type="project" value="UniProtKB-KW"/>
</dbReference>
<dbReference type="OrthoDB" id="9814290at2"/>
<dbReference type="Pfam" id="PF01578">
    <property type="entry name" value="Cytochrom_C_asm"/>
    <property type="match status" value="1"/>
</dbReference>
<dbReference type="GO" id="GO:0020037">
    <property type="term" value="F:heme binding"/>
    <property type="evidence" value="ECO:0007669"/>
    <property type="project" value="InterPro"/>
</dbReference>
<dbReference type="EMBL" id="CP032157">
    <property type="protein sequence ID" value="AXY75468.1"/>
    <property type="molecule type" value="Genomic_DNA"/>
</dbReference>
<dbReference type="InterPro" id="IPR002541">
    <property type="entry name" value="Cyt_c_assembly"/>
</dbReference>
<evidence type="ECO:0000259" key="10">
    <source>
        <dbReference type="Pfam" id="PF01578"/>
    </source>
</evidence>
<dbReference type="PANTHER" id="PTHR30071">
    <property type="entry name" value="HEME EXPORTER PROTEIN C"/>
    <property type="match status" value="1"/>
</dbReference>
<keyword evidence="5 9" id="KW-0812">Transmembrane</keyword>
<name>A0A3B7MMV8_9BACT</name>
<dbReference type="InterPro" id="IPR003557">
    <property type="entry name" value="Cyt_c_biogenesis_CcmC"/>
</dbReference>
<evidence type="ECO:0000256" key="7">
    <source>
        <dbReference type="ARBA" id="ARBA00022989"/>
    </source>
</evidence>
<reference evidence="11 12" key="1">
    <citation type="submission" date="2018-09" db="EMBL/GenBank/DDBJ databases">
        <title>Genome sequencing of strain 6GH32-13.</title>
        <authorList>
            <person name="Weon H.-Y."/>
            <person name="Heo J."/>
            <person name="Kwon S.-W."/>
        </authorList>
    </citation>
    <scope>NUCLEOTIDE SEQUENCE [LARGE SCALE GENOMIC DNA]</scope>
    <source>
        <strain evidence="11 12">5GH32-13</strain>
    </source>
</reference>
<keyword evidence="7 9" id="KW-1133">Transmembrane helix</keyword>
<dbReference type="GO" id="GO:0015232">
    <property type="term" value="F:heme transmembrane transporter activity"/>
    <property type="evidence" value="ECO:0007669"/>
    <property type="project" value="InterPro"/>
</dbReference>
<feature type="transmembrane region" description="Helical" evidence="9">
    <location>
        <begin position="191"/>
        <end position="211"/>
    </location>
</feature>
<evidence type="ECO:0000256" key="8">
    <source>
        <dbReference type="ARBA" id="ARBA00023136"/>
    </source>
</evidence>
<organism evidence="11 12">
    <name type="scientific">Paraflavitalea soli</name>
    <dbReference type="NCBI Taxonomy" id="2315862"/>
    <lineage>
        <taxon>Bacteria</taxon>
        <taxon>Pseudomonadati</taxon>
        <taxon>Bacteroidota</taxon>
        <taxon>Chitinophagia</taxon>
        <taxon>Chitinophagales</taxon>
        <taxon>Chitinophagaceae</taxon>
        <taxon>Paraflavitalea</taxon>
    </lineage>
</organism>
<comment type="similarity">
    <text evidence="3">Belongs to the CcmC/CycZ/HelC family.</text>
</comment>
<evidence type="ECO:0000256" key="1">
    <source>
        <dbReference type="ARBA" id="ARBA00002442"/>
    </source>
</evidence>
<keyword evidence="8 9" id="KW-0472">Membrane</keyword>
<dbReference type="InterPro" id="IPR045062">
    <property type="entry name" value="Cyt_c_biogenesis_CcsA/CcmC"/>
</dbReference>
<evidence type="ECO:0000256" key="6">
    <source>
        <dbReference type="ARBA" id="ARBA00022748"/>
    </source>
</evidence>
<dbReference type="Proteomes" id="UP000263900">
    <property type="component" value="Chromosome"/>
</dbReference>
<evidence type="ECO:0000256" key="4">
    <source>
        <dbReference type="ARBA" id="ARBA00016463"/>
    </source>
</evidence>
<dbReference type="PRINTS" id="PR01386">
    <property type="entry name" value="CCMCBIOGNSIS"/>
</dbReference>
<dbReference type="PANTHER" id="PTHR30071:SF1">
    <property type="entry name" value="CYTOCHROME B_B6 PROTEIN-RELATED"/>
    <property type="match status" value="1"/>
</dbReference>
<feature type="transmembrane region" description="Helical" evidence="9">
    <location>
        <begin position="39"/>
        <end position="61"/>
    </location>
</feature>
<proteinExistence type="inferred from homology"/>
<accession>A0A3B7MMV8</accession>
<gene>
    <name evidence="11" type="ORF">D3H65_16430</name>
</gene>
<sequence>MRQYWWKILCIVLLLYTFTAGFLVKVPEIGNLYQTIRNLFFHVPMWFAQLVLVTISLVYSIRYLRDPQPKYDLYAWQYAQTGTVLGVLGLLTGMIWANYTWGTPWNNDPKQLGVAIALLIYLAYFVLRNSMTDLDKRGRVAAVYNIFAYFIYIPMILILPRLVESLHPGGKGVEGNPGLNGQDLDPEMRKVFWPAVVAWTLLGVWITTLYLRMKTLEEKKHSH</sequence>
<keyword evidence="6" id="KW-0201">Cytochrome c-type biogenesis</keyword>
<protein>
    <recommendedName>
        <fullName evidence="4">Heme exporter protein C</fullName>
    </recommendedName>
</protein>
<evidence type="ECO:0000313" key="11">
    <source>
        <dbReference type="EMBL" id="AXY75468.1"/>
    </source>
</evidence>
<dbReference type="RefSeq" id="WP_119051349.1">
    <property type="nucleotide sequence ID" value="NZ_CP032157.1"/>
</dbReference>
<evidence type="ECO:0000256" key="5">
    <source>
        <dbReference type="ARBA" id="ARBA00022692"/>
    </source>
</evidence>
<dbReference type="KEGG" id="pseg:D3H65_16430"/>
<comment type="subcellular location">
    <subcellularLocation>
        <location evidence="2">Membrane</location>
        <topology evidence="2">Multi-pass membrane protein</topology>
    </subcellularLocation>
</comment>
<dbReference type="GO" id="GO:0005886">
    <property type="term" value="C:plasma membrane"/>
    <property type="evidence" value="ECO:0007669"/>
    <property type="project" value="TreeGrafter"/>
</dbReference>
<feature type="transmembrane region" description="Helical" evidence="9">
    <location>
        <begin position="73"/>
        <end position="99"/>
    </location>
</feature>
<evidence type="ECO:0000256" key="9">
    <source>
        <dbReference type="SAM" id="Phobius"/>
    </source>
</evidence>
<evidence type="ECO:0000256" key="2">
    <source>
        <dbReference type="ARBA" id="ARBA00004141"/>
    </source>
</evidence>
<feature type="transmembrane region" description="Helical" evidence="9">
    <location>
        <begin position="111"/>
        <end position="127"/>
    </location>
</feature>
<feature type="domain" description="Cytochrome c assembly protein" evidence="10">
    <location>
        <begin position="9"/>
        <end position="163"/>
    </location>
</feature>
<feature type="transmembrane region" description="Helical" evidence="9">
    <location>
        <begin position="139"/>
        <end position="159"/>
    </location>
</feature>
<dbReference type="AlphaFoldDB" id="A0A3B7MMV8"/>
<comment type="function">
    <text evidence="1">Required for the export of heme to the periplasm for the biogenesis of c-type cytochromes.</text>
</comment>
<keyword evidence="12" id="KW-1185">Reference proteome</keyword>
<evidence type="ECO:0000256" key="3">
    <source>
        <dbReference type="ARBA" id="ARBA00005840"/>
    </source>
</evidence>